<sequence>MMTIENNIERGYKTVIVALVLSLLATVGVNAQLGGSTYTISQSNTAYVGQTTVFTVSGPNIYGTNSWSTTRGNVSSTNGLSTTATWTSAGSTSISVNVVDDWFNVYFTSKLLTVTLPLSAGSINGAQTICYNGDPSTLGNTSSASGGSGGYTYQWQYSNNGSSGWTNISGATSTTYDPPGGLTSSRWYRRRVKSGLNSTDYTTSVKVTVNSLMLPGTLNGVQTVCYGGNPTTIGNAISPTGGSGSYTYQWQYSSNGSSWTNISGATSISYDPPGGLTATRWYRRRVQTCGETQYTGPAKVTVNPTLNSGSVGGTQTICQGGQPITLSNISSPTGGNGSYTYLWQYSANGSSGWTNISGATLANYSPPAGLTTLRWYRRGVTSCGQTKHSSPVKVTVHQSLSLPTGSTSFTRCGSGTLTLSQTPATGANTLRWYSASSGGTHLHQGSSYTTSSLSSNTTYYVSSYNSTVGCESATRKAISVTVTPTSIWYADTDGDGFGDAAVSQSACSQPSGYVSNKTDICPSTYGSYEGCTYARPTLSDENYIYVRQYQDTVTAATQVDENSDLIEQVSYFDGLGRPMQQVAIRGGGTPVIASASAWEMDWTSGSGGTDFFNQNGATSENQRESGITPYGTTGLLWKCGNDALNNADGGWNTDYITVDKTATYRYSVWVKRTHSQNGKTYHGTQNVNTLTGGAHANPYFWQGDLPQIDVWYLMVGVIHPYDYSGGDSGVSGVYDLQGNKVLDGTEYRWGSGTTTSRFRNYLYFATDTDVRQYFWNPSLQNMSGREASLSHVLEQQPSDLVTHVEYDSFGRQVREYLPYFEPEGSSGSYRGDVSLKTKQYYQEQYAADFPSMTNVADINPYSEKAFEASPLNRVEKQAAPGKAWNMGSGHEIAFDYQANAASEVRLYNVSLALANNTYTPTLVANGYYTAGELYKNITYDENYNSTTSTTDHSTEEFTDKQGRVILKRTYNNGAHDTYYVYDHYGNLTYVIPPKVDTTDGVSATELAELCYQYTYDHRNRLVAKKLPGKGTATDWEEIVYNKLDQPILTRDPNLKDQGKWLFTKYDAFGRVAYTGMVSSTSSRISLQSGANSATAQYESRQTSSPTLADEKVLYSNNAYPNTLNMEIHTINYYDSYADAASLSVPSTVLGQAKASNTTGLATVSKVRVLDPSATTGQADWITTISGYDKKGRQIYTASKNEYLGTTDVVETELDFTGKVKQTKASHTKGTNSAIVTTDTFTYDALGRLLKQEQTLGSHTELLAHNTYDGLGQLVKKQVGNTLASPLQEVDYSYNVRGWLRQINDPSSLGSDLFAFGINYNDTQYGGASLYNGNIAETAWKTANDNTLRRYRYEYDALNRLELAAFNLGDNSQPHRYSTSNITYDKNGNILTLTRKGHTNTGATSFGTMDVLDYDYHNSEISNKLYKVRDDGNDNYGFKDSTTDSQDYWYDANGNMVRDLNKGIGTSSTDGISYNHLNLPVQIKFDNSSSKKITYIYDALGTKLKKTVTNGSSVTTTDYAGNFIYQGGNLQFFNHAEGYVEPDSSGGYDYIYQYKDHLGNIRLAYGDDNGDGIIAASTEIREINNYYPFGLKHHGYSTIQNGRDHKYGFNGKEEQEALGLEWLDFSARNYDASLGRWMNFDPLSEFMFTQSPYNFAFNNPIYFIDPDGLSPRGGSIRITGYYDDGAGNVVYDPDINSQEDLDALGIEGASYIGDTYYDPSTNTYYDESGIAHENYERTEVDLTKFRWSFWLWLMNLNIQGNSADRIGSGFVLRGKGNSNKSNNKSDNPEKDIEIPDEVVAALRGITGKYKGVAYKNGIKVIQNGLKDTKKVKRVISELGKLISGEGIYSNTTIDSQNYTVGETAEYVINIWKDGQAQGGAGPVGTKDTTGMKREALNGTLFPGVQVDSVSAEKVNN</sequence>
<dbReference type="EMBL" id="WXYO01000005">
    <property type="protein sequence ID" value="NAS12673.1"/>
    <property type="molecule type" value="Genomic_DNA"/>
</dbReference>
<feature type="domain" description="DUF6443" evidence="2">
    <location>
        <begin position="547"/>
        <end position="588"/>
    </location>
</feature>
<dbReference type="Pfam" id="PF20041">
    <property type="entry name" value="DUF6443"/>
    <property type="match status" value="2"/>
</dbReference>
<keyword evidence="4" id="KW-1185">Reference proteome</keyword>
<dbReference type="Proteomes" id="UP000475249">
    <property type="component" value="Unassembled WGS sequence"/>
</dbReference>
<dbReference type="InterPro" id="IPR022385">
    <property type="entry name" value="Rhs_assc_core"/>
</dbReference>
<reference evidence="3 4" key="1">
    <citation type="submission" date="2020-01" db="EMBL/GenBank/DDBJ databases">
        <title>Bacteria diversity of Porities sp.</title>
        <authorList>
            <person name="Wang G."/>
        </authorList>
    </citation>
    <scope>NUCLEOTIDE SEQUENCE [LARGE SCALE GENOMIC DNA]</scope>
    <source>
        <strain evidence="3 4">R33</strain>
    </source>
</reference>
<dbReference type="InterPro" id="IPR045619">
    <property type="entry name" value="DUF6443"/>
</dbReference>
<organism evidence="3 4">
    <name type="scientific">Poritiphilus flavus</name>
    <dbReference type="NCBI Taxonomy" id="2697053"/>
    <lineage>
        <taxon>Bacteria</taxon>
        <taxon>Pseudomonadati</taxon>
        <taxon>Bacteroidota</taxon>
        <taxon>Flavobacteriia</taxon>
        <taxon>Flavobacteriales</taxon>
        <taxon>Flavobacteriaceae</taxon>
        <taxon>Poritiphilus</taxon>
    </lineage>
</organism>
<proteinExistence type="predicted"/>
<feature type="domain" description="DUF6443" evidence="2">
    <location>
        <begin position="794"/>
        <end position="897"/>
    </location>
</feature>
<name>A0A6L9EDF1_9FLAO</name>
<dbReference type="NCBIfam" id="TIGR03696">
    <property type="entry name" value="Rhs_assc_core"/>
    <property type="match status" value="1"/>
</dbReference>
<dbReference type="RefSeq" id="WP_161435703.1">
    <property type="nucleotide sequence ID" value="NZ_WXYO01000005.1"/>
</dbReference>
<dbReference type="Gene3D" id="2.180.10.10">
    <property type="entry name" value="RHS repeat-associated core"/>
    <property type="match status" value="1"/>
</dbReference>
<comment type="caution">
    <text evidence="3">The sequence shown here is derived from an EMBL/GenBank/DDBJ whole genome shotgun (WGS) entry which is preliminary data.</text>
</comment>
<evidence type="ECO:0000313" key="3">
    <source>
        <dbReference type="EMBL" id="NAS12673.1"/>
    </source>
</evidence>
<evidence type="ECO:0000259" key="2">
    <source>
        <dbReference type="Pfam" id="PF20041"/>
    </source>
</evidence>
<dbReference type="InterPro" id="IPR044023">
    <property type="entry name" value="Ig_7"/>
</dbReference>
<evidence type="ECO:0000259" key="1">
    <source>
        <dbReference type="Pfam" id="PF19081"/>
    </source>
</evidence>
<gene>
    <name evidence="3" type="ORF">GTQ38_11710</name>
</gene>
<accession>A0A6L9EDF1</accession>
<dbReference type="Gene3D" id="2.60.40.2700">
    <property type="match status" value="3"/>
</dbReference>
<dbReference type="Pfam" id="PF19081">
    <property type="entry name" value="Ig_7"/>
    <property type="match status" value="1"/>
</dbReference>
<feature type="domain" description="Ig-like" evidence="1">
    <location>
        <begin position="403"/>
        <end position="484"/>
    </location>
</feature>
<evidence type="ECO:0000313" key="4">
    <source>
        <dbReference type="Proteomes" id="UP000475249"/>
    </source>
</evidence>
<protein>
    <submittedName>
        <fullName evidence="3">Uncharacterized protein</fullName>
    </submittedName>
</protein>